<dbReference type="SMART" id="SM00075">
    <property type="entry name" value="HYDRO"/>
    <property type="match status" value="1"/>
</dbReference>
<protein>
    <recommendedName>
        <fullName evidence="2">Hydrophobin</fullName>
    </recommendedName>
</protein>
<dbReference type="GO" id="GO:0009277">
    <property type="term" value="C:fungal-type cell wall"/>
    <property type="evidence" value="ECO:0007669"/>
    <property type="project" value="InterPro"/>
</dbReference>
<sequence>MGFPGQFCLFIPKLISILIVHSSSQSLIHSFTHLLINHFYVFIIQSIKMKFFATVLLFAATAMALPGAPSGGNGAEYPLSRDVTFQEANAKCGNDAVVSCCNKKSTTGDVTTLNQGVLANVLGSALGGGPGGDGLGLFNGCNDLNLNVPVLNLVPVNAQDLVNKKCQQSIACCQNTRSEANGDLVGVALPCVALGSLI</sequence>
<keyword evidence="2" id="KW-0732">Signal</keyword>
<comment type="subcellular location">
    <subcellularLocation>
        <location evidence="2">Secreted</location>
        <location evidence="2">Cell wall</location>
    </subcellularLocation>
</comment>
<reference evidence="4" key="1">
    <citation type="journal article" date="2015" name="Genome Announc.">
        <title>Draft genome sequence of the fungus Penicillium brasilianum MG11.</title>
        <authorList>
            <person name="Horn F."/>
            <person name="Linde J."/>
            <person name="Mattern D.J."/>
            <person name="Walther G."/>
            <person name="Guthke R."/>
            <person name="Brakhage A.A."/>
            <person name="Valiante V."/>
        </authorList>
    </citation>
    <scope>NUCLEOTIDE SEQUENCE [LARGE SCALE GENOMIC DNA]</scope>
    <source>
        <strain evidence="4">MG11</strain>
    </source>
</reference>
<evidence type="ECO:0000256" key="2">
    <source>
        <dbReference type="RuleBase" id="RU365009"/>
    </source>
</evidence>
<evidence type="ECO:0000313" key="3">
    <source>
        <dbReference type="EMBL" id="CEO59566.1"/>
    </source>
</evidence>
<dbReference type="AlphaFoldDB" id="A0A0F7VFP1"/>
<dbReference type="Pfam" id="PF01185">
    <property type="entry name" value="Hydrophobin"/>
    <property type="match status" value="1"/>
</dbReference>
<name>A0A0F7VFP1_PENBI</name>
<proteinExistence type="inferred from homology"/>
<organism evidence="3 4">
    <name type="scientific">Penicillium brasilianum</name>
    <dbReference type="NCBI Taxonomy" id="104259"/>
    <lineage>
        <taxon>Eukaryota</taxon>
        <taxon>Fungi</taxon>
        <taxon>Dikarya</taxon>
        <taxon>Ascomycota</taxon>
        <taxon>Pezizomycotina</taxon>
        <taxon>Eurotiomycetes</taxon>
        <taxon>Eurotiomycetidae</taxon>
        <taxon>Eurotiales</taxon>
        <taxon>Aspergillaceae</taxon>
        <taxon>Penicillium</taxon>
    </lineage>
</organism>
<evidence type="ECO:0000313" key="4">
    <source>
        <dbReference type="Proteomes" id="UP000042958"/>
    </source>
</evidence>
<dbReference type="OrthoDB" id="4225815at2759"/>
<comment type="similarity">
    <text evidence="2">Belongs to the fungal hydrophobin family.</text>
</comment>
<gene>
    <name evidence="3" type="ORF">PMG11_04240</name>
</gene>
<accession>A0A0F7VFP1</accession>
<dbReference type="InterPro" id="IPR001338">
    <property type="entry name" value="Class_I_Hydrophobin"/>
</dbReference>
<dbReference type="EMBL" id="CDHK01000003">
    <property type="protein sequence ID" value="CEO59566.1"/>
    <property type="molecule type" value="Genomic_DNA"/>
</dbReference>
<keyword evidence="1 2" id="KW-1015">Disulfide bond</keyword>
<evidence type="ECO:0000256" key="1">
    <source>
        <dbReference type="ARBA" id="ARBA00023157"/>
    </source>
</evidence>
<dbReference type="GO" id="GO:0005199">
    <property type="term" value="F:structural constituent of cell wall"/>
    <property type="evidence" value="ECO:0007669"/>
    <property type="project" value="InterPro"/>
</dbReference>
<keyword evidence="2" id="KW-0134">Cell wall</keyword>
<keyword evidence="4" id="KW-1185">Reference proteome</keyword>
<keyword evidence="2" id="KW-0964">Secreted</keyword>
<dbReference type="Proteomes" id="UP000042958">
    <property type="component" value="Unassembled WGS sequence"/>
</dbReference>